<keyword evidence="3 5" id="KW-0732">Signal</keyword>
<feature type="domain" description="Solute-binding protein family 3/N-terminal" evidence="6">
    <location>
        <begin position="37"/>
        <end position="280"/>
    </location>
</feature>
<feature type="signal peptide" evidence="5">
    <location>
        <begin position="1"/>
        <end position="21"/>
    </location>
</feature>
<dbReference type="InterPro" id="IPR001638">
    <property type="entry name" value="Solute-binding_3/MltF_N"/>
</dbReference>
<dbReference type="SUPFAM" id="SSF53850">
    <property type="entry name" value="Periplasmic binding protein-like II"/>
    <property type="match status" value="1"/>
</dbReference>
<dbReference type="InterPro" id="IPR018313">
    <property type="entry name" value="SBP_3_CS"/>
</dbReference>
<dbReference type="SMART" id="SM00062">
    <property type="entry name" value="PBPb"/>
    <property type="match status" value="1"/>
</dbReference>
<comment type="similarity">
    <text evidence="2 4">Belongs to the bacterial solute-binding protein 3 family.</text>
</comment>
<dbReference type="Proteomes" id="UP001259982">
    <property type="component" value="Unassembled WGS sequence"/>
</dbReference>
<keyword evidence="8" id="KW-1185">Reference proteome</keyword>
<accession>A0ABU3B6R1</accession>
<proteinExistence type="inferred from homology"/>
<gene>
    <name evidence="7" type="ORF">RM531_06625</name>
</gene>
<evidence type="ECO:0000313" key="8">
    <source>
        <dbReference type="Proteomes" id="UP001259982"/>
    </source>
</evidence>
<evidence type="ECO:0000259" key="6">
    <source>
        <dbReference type="SMART" id="SM00062"/>
    </source>
</evidence>
<sequence length="296" mass="31988">MAVKTALLALALAVVTGSASAQDDRADKLDEIKERGRVEIAVYDSFPPWSYKAESGGYTGIDVDIAKALGDKLGVSTTINAFPADESMGDDIRNMVWKGHYIGRKPADAMLHVGMAPSFQAENDQATFLGAYYNETMGFVYDAERFGADVDSPLALAGNKIGVQLDTLGDFYLTSAFQGQLRDDVEHFKSVPEAMRAFNKGELAGVMAPLGELRGAVNMLENENIDIRQVQLTGLYQNDWDVGLAIKAGNPELAQALGEAMTELRDSGRLEEIFNDYGVPYRSPTGPESAQSTAGR</sequence>
<evidence type="ECO:0000256" key="5">
    <source>
        <dbReference type="SAM" id="SignalP"/>
    </source>
</evidence>
<dbReference type="Gene3D" id="3.40.190.10">
    <property type="entry name" value="Periplasmic binding protein-like II"/>
    <property type="match status" value="3"/>
</dbReference>
<feature type="chain" id="PRO_5045607416" evidence="5">
    <location>
        <begin position="22"/>
        <end position="296"/>
    </location>
</feature>
<comment type="caution">
    <text evidence="7">The sequence shown here is derived from an EMBL/GenBank/DDBJ whole genome shotgun (WGS) entry which is preliminary data.</text>
</comment>
<dbReference type="Pfam" id="PF00497">
    <property type="entry name" value="SBP_bac_3"/>
    <property type="match status" value="1"/>
</dbReference>
<reference evidence="7 8" key="1">
    <citation type="submission" date="2023-09" db="EMBL/GenBank/DDBJ databases">
        <authorList>
            <person name="Rey-Velasco X."/>
        </authorList>
    </citation>
    <scope>NUCLEOTIDE SEQUENCE [LARGE SCALE GENOMIC DNA]</scope>
    <source>
        <strain evidence="7 8">P385</strain>
    </source>
</reference>
<evidence type="ECO:0000256" key="1">
    <source>
        <dbReference type="ARBA" id="ARBA00004196"/>
    </source>
</evidence>
<evidence type="ECO:0000313" key="7">
    <source>
        <dbReference type="EMBL" id="MDT0618142.1"/>
    </source>
</evidence>
<evidence type="ECO:0000256" key="3">
    <source>
        <dbReference type="ARBA" id="ARBA00022729"/>
    </source>
</evidence>
<dbReference type="PANTHER" id="PTHR35936">
    <property type="entry name" value="MEMBRANE-BOUND LYTIC MUREIN TRANSGLYCOSYLASE F"/>
    <property type="match status" value="1"/>
</dbReference>
<protein>
    <submittedName>
        <fullName evidence="7">Transporter substrate-binding domain-containing protein</fullName>
    </submittedName>
</protein>
<dbReference type="EMBL" id="JAVRHY010000004">
    <property type="protein sequence ID" value="MDT0618142.1"/>
    <property type="molecule type" value="Genomic_DNA"/>
</dbReference>
<organism evidence="7 8">
    <name type="scientific">Spectribacter acetivorans</name>
    <dbReference type="NCBI Taxonomy" id="3075603"/>
    <lineage>
        <taxon>Bacteria</taxon>
        <taxon>Pseudomonadati</taxon>
        <taxon>Pseudomonadota</taxon>
        <taxon>Gammaproteobacteria</taxon>
        <taxon>Salinisphaerales</taxon>
        <taxon>Salinisphaeraceae</taxon>
        <taxon>Spectribacter</taxon>
    </lineage>
</organism>
<dbReference type="PROSITE" id="PS01039">
    <property type="entry name" value="SBP_BACTERIAL_3"/>
    <property type="match status" value="1"/>
</dbReference>
<dbReference type="RefSeq" id="WP_311658206.1">
    <property type="nucleotide sequence ID" value="NZ_JAVRHY010000004.1"/>
</dbReference>
<comment type="subcellular location">
    <subcellularLocation>
        <location evidence="1">Cell envelope</location>
    </subcellularLocation>
</comment>
<evidence type="ECO:0000256" key="4">
    <source>
        <dbReference type="RuleBase" id="RU003744"/>
    </source>
</evidence>
<name>A0ABU3B6R1_9GAMM</name>
<dbReference type="PANTHER" id="PTHR35936:SF17">
    <property type="entry name" value="ARGININE-BINDING EXTRACELLULAR PROTEIN ARTP"/>
    <property type="match status" value="1"/>
</dbReference>
<evidence type="ECO:0000256" key="2">
    <source>
        <dbReference type="ARBA" id="ARBA00010333"/>
    </source>
</evidence>